<feature type="region of interest" description="Disordered" evidence="1">
    <location>
        <begin position="1"/>
        <end position="171"/>
    </location>
</feature>
<protein>
    <submittedName>
        <fullName evidence="2">Uncharacterized protein</fullName>
    </submittedName>
</protein>
<dbReference type="InterPro" id="IPR038883">
    <property type="entry name" value="AN11006-like"/>
</dbReference>
<comment type="caution">
    <text evidence="2">The sequence shown here is derived from an EMBL/GenBank/DDBJ whole genome shotgun (WGS) entry which is preliminary data.</text>
</comment>
<proteinExistence type="predicted"/>
<dbReference type="PANTHER" id="PTHR42085:SF2">
    <property type="entry name" value="F-BOX DOMAIN-CONTAINING PROTEIN"/>
    <property type="match status" value="1"/>
</dbReference>
<name>A0AA40C829_9PEZI</name>
<reference evidence="2" key="1">
    <citation type="submission" date="2023-06" db="EMBL/GenBank/DDBJ databases">
        <title>Genome-scale phylogeny and comparative genomics of the fungal order Sordariales.</title>
        <authorList>
            <consortium name="Lawrence Berkeley National Laboratory"/>
            <person name="Hensen N."/>
            <person name="Bonometti L."/>
            <person name="Westerberg I."/>
            <person name="Brannstrom I.O."/>
            <person name="Guillou S."/>
            <person name="Cros-Aarteil S."/>
            <person name="Calhoun S."/>
            <person name="Haridas S."/>
            <person name="Kuo A."/>
            <person name="Mondo S."/>
            <person name="Pangilinan J."/>
            <person name="Riley R."/>
            <person name="Labutti K."/>
            <person name="Andreopoulos B."/>
            <person name="Lipzen A."/>
            <person name="Chen C."/>
            <person name="Yanf M."/>
            <person name="Daum C."/>
            <person name="Ng V."/>
            <person name="Clum A."/>
            <person name="Steindorff A."/>
            <person name="Ohm R."/>
            <person name="Martin F."/>
            <person name="Silar P."/>
            <person name="Natvig D."/>
            <person name="Lalanne C."/>
            <person name="Gautier V."/>
            <person name="Ament-Velasquez S.L."/>
            <person name="Kruys A."/>
            <person name="Hutchinson M.I."/>
            <person name="Powell A.J."/>
            <person name="Barry K."/>
            <person name="Miller A.N."/>
            <person name="Grigoriev I.V."/>
            <person name="Debuchy R."/>
            <person name="Gladieux P."/>
            <person name="Thoren M.H."/>
            <person name="Johannesson H."/>
        </authorList>
    </citation>
    <scope>NUCLEOTIDE SEQUENCE</scope>
    <source>
        <strain evidence="2">CBS 606.72</strain>
    </source>
</reference>
<accession>A0AA40C829</accession>
<evidence type="ECO:0000313" key="3">
    <source>
        <dbReference type="Proteomes" id="UP001175000"/>
    </source>
</evidence>
<gene>
    <name evidence="2" type="ORF">B0T14DRAFT_141174</name>
</gene>
<keyword evidence="3" id="KW-1185">Reference proteome</keyword>
<dbReference type="PANTHER" id="PTHR42085">
    <property type="entry name" value="F-BOX DOMAIN-CONTAINING PROTEIN"/>
    <property type="match status" value="1"/>
</dbReference>
<evidence type="ECO:0000256" key="1">
    <source>
        <dbReference type="SAM" id="MobiDB-lite"/>
    </source>
</evidence>
<evidence type="ECO:0000313" key="2">
    <source>
        <dbReference type="EMBL" id="KAK0627668.1"/>
    </source>
</evidence>
<dbReference type="AlphaFoldDB" id="A0AA40C829"/>
<organism evidence="2 3">
    <name type="scientific">Immersiella caudata</name>
    <dbReference type="NCBI Taxonomy" id="314043"/>
    <lineage>
        <taxon>Eukaryota</taxon>
        <taxon>Fungi</taxon>
        <taxon>Dikarya</taxon>
        <taxon>Ascomycota</taxon>
        <taxon>Pezizomycotina</taxon>
        <taxon>Sordariomycetes</taxon>
        <taxon>Sordariomycetidae</taxon>
        <taxon>Sordariales</taxon>
        <taxon>Lasiosphaeriaceae</taxon>
        <taxon>Immersiella</taxon>
    </lineage>
</organism>
<dbReference type="Proteomes" id="UP001175000">
    <property type="component" value="Unassembled WGS sequence"/>
</dbReference>
<feature type="compositionally biased region" description="Polar residues" evidence="1">
    <location>
        <begin position="67"/>
        <end position="79"/>
    </location>
</feature>
<sequence>MPAEPRSWLNGPTAPDATLSPRGGARSRARSEASAETAEDPHPKRHRRRPRSPTDGSIEPILKSEPYESSSATITGSHNRSAHGETQCETCVNQERPDPLQSAPLVEDADLFESYATEDRRLRNSDATLPNPEDGPESPDSSSINTLQPSAETSRQPCSENQPEQSPRVKLAGPGTASGWWFFNFPPEIRNMIYEYSLNWPTSYALYAPYNRQIDDYYANRDNPDQEFPEFSGMLRTPTILLLCRRITAECLPILQSNTFMIDRLPPWLPGEPRPMLLSQFVGKRTIQSLRHIEFRLPAGQGRYGSGWVWAWITLDILNILQERNSFDTIKIVISMFNDRSRSVWPLESEDLGKIIDACTTLVAKNPRFWAPGKIEYQYWVVKGTFAHRHYIDRTGGMMVSWLLSYCLTNSQFTQILFPTTRYENTRIQSFGLAAYWNLCDG</sequence>
<dbReference type="EMBL" id="JAULSU010000002">
    <property type="protein sequence ID" value="KAK0627668.1"/>
    <property type="molecule type" value="Genomic_DNA"/>
</dbReference>
<feature type="compositionally biased region" description="Polar residues" evidence="1">
    <location>
        <begin position="144"/>
        <end position="165"/>
    </location>
</feature>